<reference evidence="4 6" key="1">
    <citation type="submission" date="2018-08" db="EMBL/GenBank/DDBJ databases">
        <title>Analysis of the genomic diversity of Mexican Acinetobacter haemolyticus clinical isolates.</title>
        <authorList>
            <person name="Castro-Jaimes S."/>
            <person name="Cevallos M.A."/>
        </authorList>
    </citation>
    <scope>NUCLEOTIDE SEQUENCE [LARGE SCALE GENOMIC DNA]</scope>
    <source>
        <strain evidence="4 6">AN43</strain>
    </source>
</reference>
<organism evidence="4 6">
    <name type="scientific">Acinetobacter haemolyticus</name>
    <dbReference type="NCBI Taxonomy" id="29430"/>
    <lineage>
        <taxon>Bacteria</taxon>
        <taxon>Pseudomonadati</taxon>
        <taxon>Pseudomonadota</taxon>
        <taxon>Gammaproteobacteria</taxon>
        <taxon>Moraxellales</taxon>
        <taxon>Moraxellaceae</taxon>
        <taxon>Acinetobacter</taxon>
    </lineage>
</organism>
<gene>
    <name evidence="4" type="ORF">AhaeAN43_02570</name>
    <name evidence="3" type="ORF">AHTJR_02220</name>
</gene>
<evidence type="ECO:0000256" key="1">
    <source>
        <dbReference type="SAM" id="Coils"/>
    </source>
</evidence>
<evidence type="ECO:0000256" key="2">
    <source>
        <dbReference type="SAM" id="Phobius"/>
    </source>
</evidence>
<accession>A0A380UG20</accession>
<evidence type="ECO:0000313" key="5">
    <source>
        <dbReference type="Proteomes" id="UP000294395"/>
    </source>
</evidence>
<dbReference type="Proteomes" id="UP000463868">
    <property type="component" value="Chromosome"/>
</dbReference>
<keyword evidence="2" id="KW-0472">Membrane</keyword>
<dbReference type="Proteomes" id="UP000294395">
    <property type="component" value="Chromosome"/>
</dbReference>
<name>A0A380UG20_ACIHA</name>
<keyword evidence="2" id="KW-0812">Transmembrane</keyword>
<feature type="transmembrane region" description="Helical" evidence="2">
    <location>
        <begin position="12"/>
        <end position="34"/>
    </location>
</feature>
<keyword evidence="2" id="KW-1133">Transmembrane helix</keyword>
<protein>
    <submittedName>
        <fullName evidence="4">Uncharacterized protein</fullName>
    </submittedName>
</protein>
<proteinExistence type="predicted"/>
<evidence type="ECO:0000313" key="3">
    <source>
        <dbReference type="EMBL" id="QBQ15173.1"/>
    </source>
</evidence>
<evidence type="ECO:0000313" key="4">
    <source>
        <dbReference type="EMBL" id="QHI12348.1"/>
    </source>
</evidence>
<sequence>MTSPAQTSNSKLLWMIIGGISLVVLIFFTAQWLLSNHTAETETAVSQPHPVTTSLENVEAASAAMMSHVNEESDPAPIQLVEESILKAAVPNNESLAKEEIAKLDDIQHQLKDQKQELQAQHHDADTLIKLKEEQIKLLEAQLLQTQAS</sequence>
<dbReference type="EMBL" id="CP038009">
    <property type="protein sequence ID" value="QBQ15173.1"/>
    <property type="molecule type" value="Genomic_DNA"/>
</dbReference>
<dbReference type="AlphaFoldDB" id="A0A380UG20"/>
<keyword evidence="1" id="KW-0175">Coiled coil</keyword>
<reference evidence="3 5" key="2">
    <citation type="submission" date="2019-03" db="EMBL/GenBank/DDBJ databases">
        <title>Complete genome sequence of two outbreak-associated Acinetobacter haemolyticus strains.</title>
        <authorList>
            <person name="Bai L."/>
            <person name="Zhang S.-C."/>
            <person name="Deng Y."/>
            <person name="Song C.-C."/>
            <person name="Kang G.-B."/>
            <person name="Dong Y."/>
            <person name="Wang Y."/>
            <person name="Gao F."/>
            <person name="Huang H."/>
        </authorList>
    </citation>
    <scope>NUCLEOTIDE SEQUENCE [LARGE SCALE GENOMIC DNA]</scope>
    <source>
        <strain evidence="3 5">TJR01</strain>
    </source>
</reference>
<evidence type="ECO:0000313" key="6">
    <source>
        <dbReference type="Proteomes" id="UP000463868"/>
    </source>
</evidence>
<dbReference type="EMBL" id="CP031976">
    <property type="protein sequence ID" value="QHI12348.1"/>
    <property type="molecule type" value="Genomic_DNA"/>
</dbReference>
<dbReference type="RefSeq" id="WP_005086822.1">
    <property type="nucleotide sequence ID" value="NZ_BBSE01000005.1"/>
</dbReference>
<feature type="coiled-coil region" evidence="1">
    <location>
        <begin position="97"/>
        <end position="149"/>
    </location>
</feature>